<dbReference type="OrthoDB" id="6120615at2"/>
<proteinExistence type="predicted"/>
<gene>
    <name evidence="2" type="ORF">F2Q65_13925</name>
</gene>
<name>A0A5M8FJZ0_9GAMM</name>
<dbReference type="RefSeq" id="WP_150094015.1">
    <property type="nucleotide sequence ID" value="NZ_JBFUOH010000035.1"/>
</dbReference>
<reference evidence="2 3" key="1">
    <citation type="submission" date="2019-09" db="EMBL/GenBank/DDBJ databases">
        <title>Whole-genome sequence of the purple sulfur bacterium Thiohalocapsa marina DSM 19078.</title>
        <authorList>
            <person name="Kyndt J.A."/>
            <person name="Meyer T.E."/>
        </authorList>
    </citation>
    <scope>NUCLEOTIDE SEQUENCE [LARGE SCALE GENOMIC DNA]</scope>
    <source>
        <strain evidence="2 3">DSM 19078</strain>
    </source>
</reference>
<dbReference type="Proteomes" id="UP000322981">
    <property type="component" value="Unassembled WGS sequence"/>
</dbReference>
<comment type="caution">
    <text evidence="2">The sequence shown here is derived from an EMBL/GenBank/DDBJ whole genome shotgun (WGS) entry which is preliminary data.</text>
</comment>
<keyword evidence="1" id="KW-0472">Membrane</keyword>
<dbReference type="EMBL" id="VWXX01000025">
    <property type="protein sequence ID" value="KAA6184046.1"/>
    <property type="molecule type" value="Genomic_DNA"/>
</dbReference>
<dbReference type="AlphaFoldDB" id="A0A5M8FJZ0"/>
<keyword evidence="3" id="KW-1185">Reference proteome</keyword>
<accession>A0A5M8FJZ0</accession>
<protein>
    <submittedName>
        <fullName evidence="2">Uncharacterized protein</fullName>
    </submittedName>
</protein>
<evidence type="ECO:0000313" key="2">
    <source>
        <dbReference type="EMBL" id="KAA6184046.1"/>
    </source>
</evidence>
<keyword evidence="1" id="KW-1133">Transmembrane helix</keyword>
<evidence type="ECO:0000256" key="1">
    <source>
        <dbReference type="SAM" id="Phobius"/>
    </source>
</evidence>
<organism evidence="2 3">
    <name type="scientific">Thiohalocapsa marina</name>
    <dbReference type="NCBI Taxonomy" id="424902"/>
    <lineage>
        <taxon>Bacteria</taxon>
        <taxon>Pseudomonadati</taxon>
        <taxon>Pseudomonadota</taxon>
        <taxon>Gammaproteobacteria</taxon>
        <taxon>Chromatiales</taxon>
        <taxon>Chromatiaceae</taxon>
        <taxon>Thiohalocapsa</taxon>
    </lineage>
</organism>
<feature type="transmembrane region" description="Helical" evidence="1">
    <location>
        <begin position="69"/>
        <end position="88"/>
    </location>
</feature>
<sequence>MTALNRPPPGGILLLLLPLLALAGHYGYEVFLADSCLDRGGSFDYETWTCSLSQSFEATPYLQRHGGKAALAGALSLSGLIVLGLDLLKRRRHRR</sequence>
<keyword evidence="1" id="KW-0812">Transmembrane</keyword>
<evidence type="ECO:0000313" key="3">
    <source>
        <dbReference type="Proteomes" id="UP000322981"/>
    </source>
</evidence>